<dbReference type="RefSeq" id="XP_009831978.1">
    <property type="nucleotide sequence ID" value="XM_009833676.1"/>
</dbReference>
<dbReference type="InterPro" id="IPR001680">
    <property type="entry name" value="WD40_rpt"/>
</dbReference>
<dbReference type="InterPro" id="IPR050630">
    <property type="entry name" value="WD_repeat_EMAP"/>
</dbReference>
<feature type="repeat" description="WD" evidence="3">
    <location>
        <begin position="329"/>
        <end position="365"/>
    </location>
</feature>
<dbReference type="PANTHER" id="PTHR13720">
    <property type="entry name" value="WD-40 REPEAT PROTEIN"/>
    <property type="match status" value="1"/>
</dbReference>
<dbReference type="STRING" id="112090.W4GFE5"/>
<keyword evidence="2" id="KW-0677">Repeat</keyword>
<evidence type="ECO:0000256" key="1">
    <source>
        <dbReference type="ARBA" id="ARBA00022574"/>
    </source>
</evidence>
<dbReference type="SMART" id="SM00320">
    <property type="entry name" value="WD40"/>
    <property type="match status" value="11"/>
</dbReference>
<dbReference type="EMBL" id="KI913130">
    <property type="protein sequence ID" value="ETV78395.1"/>
    <property type="molecule type" value="Genomic_DNA"/>
</dbReference>
<keyword evidence="1 3" id="KW-0853">WD repeat</keyword>
<dbReference type="SUPFAM" id="SSF50978">
    <property type="entry name" value="WD40 repeat-like"/>
    <property type="match status" value="2"/>
</dbReference>
<dbReference type="InterPro" id="IPR015943">
    <property type="entry name" value="WD40/YVTN_repeat-like_dom_sf"/>
</dbReference>
<feature type="repeat" description="WD" evidence="3">
    <location>
        <begin position="102"/>
        <end position="143"/>
    </location>
</feature>
<dbReference type="InterPro" id="IPR019775">
    <property type="entry name" value="WD40_repeat_CS"/>
</dbReference>
<dbReference type="VEuPathDB" id="FungiDB:H257_07951"/>
<feature type="repeat" description="WD" evidence="3">
    <location>
        <begin position="588"/>
        <end position="626"/>
    </location>
</feature>
<dbReference type="GeneID" id="20809947"/>
<dbReference type="PANTHER" id="PTHR13720:SF53">
    <property type="entry name" value="ANAPHASE-PROMOTING COMPLEX SUBUNIT 4 WD40 DOMAIN-CONTAINING PROTEIN"/>
    <property type="match status" value="1"/>
</dbReference>
<dbReference type="PROSITE" id="PS50082">
    <property type="entry name" value="WD_REPEATS_2"/>
    <property type="match status" value="5"/>
</dbReference>
<accession>W4GFE5</accession>
<proteinExistence type="predicted"/>
<evidence type="ECO:0008006" key="5">
    <source>
        <dbReference type="Google" id="ProtNLM"/>
    </source>
</evidence>
<protein>
    <recommendedName>
        <fullName evidence="5">Anaphase-promoting complex subunit 4 WD40 domain-containing protein</fullName>
    </recommendedName>
</protein>
<dbReference type="Pfam" id="PF00400">
    <property type="entry name" value="WD40"/>
    <property type="match status" value="5"/>
</dbReference>
<dbReference type="PROSITE" id="PS00678">
    <property type="entry name" value="WD_REPEATS_1"/>
    <property type="match status" value="2"/>
</dbReference>
<sequence>MATLELEHVVGYTGRGKDTVHTHPRDPDVYLTSMGAAIVVARLSDPHAQEFLRGHDEEITSMAISRSGLLLASGQLPSSKRNSVGAMIVVWELNSRAELYQLQGFHCKIMKMAFSPDDHFLVASGADGRVILWDMRTSEVILTKSFPSPVAILNWGRVEEKSRRPKYTLTFACTSQLVVNDLSYDIACMQYKLESFPCSMPSTGLVRDYLSATMTQSKDMLLAGTIAGELVVFNTDARVFKSTIPISTNGVHSVVCDATSGFIYVGAGDGVLKKLVGAQVDWNLVGHVQLLGGIVGLAVSCDGSTLVAGTTAGKLYQVSTVDLRVREVATSHLAPVTSVAFGGGHSDSFVSLAKDGSMKVWDLSTYTVRCMAADNAAGRSVCYAPSPLQPGATWIVTGWSDGWLRCYDATTGAKMWHISGAHRGDVTSVAATGKIVVSGASDGGVNVWSLTTRELLLQFHEHKRGVTQVLVDVTKPHWVHSCGLDRALFIYDLKAERRVVVHQVREGAFHTMSQRLDSENEIVTGGADGRMLFWDCDVTEHVKLMSDPNRMGISSLQVSPSGRYLATGGEDCHVKVFDIQRDVLLACALGHSGGIQQVTWSPDERQLVSVGDDCCICIWNFFEEVE</sequence>
<dbReference type="PROSITE" id="PS50294">
    <property type="entry name" value="WD_REPEATS_REGION"/>
    <property type="match status" value="3"/>
</dbReference>
<organism evidence="4">
    <name type="scientific">Aphanomyces astaci</name>
    <name type="common">Crayfish plague agent</name>
    <dbReference type="NCBI Taxonomy" id="112090"/>
    <lineage>
        <taxon>Eukaryota</taxon>
        <taxon>Sar</taxon>
        <taxon>Stramenopiles</taxon>
        <taxon>Oomycota</taxon>
        <taxon>Saprolegniomycetes</taxon>
        <taxon>Saprolegniales</taxon>
        <taxon>Verrucalvaceae</taxon>
        <taxon>Aphanomyces</taxon>
    </lineage>
</organism>
<evidence type="ECO:0000256" key="2">
    <source>
        <dbReference type="ARBA" id="ARBA00022737"/>
    </source>
</evidence>
<feature type="repeat" description="WD" evidence="3">
    <location>
        <begin position="546"/>
        <end position="580"/>
    </location>
</feature>
<dbReference type="AlphaFoldDB" id="W4GFE5"/>
<evidence type="ECO:0000313" key="4">
    <source>
        <dbReference type="EMBL" id="ETV78395.1"/>
    </source>
</evidence>
<dbReference type="OrthoDB" id="10264376at2759"/>
<dbReference type="InterPro" id="IPR036322">
    <property type="entry name" value="WD40_repeat_dom_sf"/>
</dbReference>
<reference evidence="4" key="1">
    <citation type="submission" date="2013-12" db="EMBL/GenBank/DDBJ databases">
        <title>The Genome Sequence of Aphanomyces astaci APO3.</title>
        <authorList>
            <consortium name="The Broad Institute Genomics Platform"/>
            <person name="Russ C."/>
            <person name="Tyler B."/>
            <person name="van West P."/>
            <person name="Dieguez-Uribeondo J."/>
            <person name="Young S.K."/>
            <person name="Zeng Q."/>
            <person name="Gargeya S."/>
            <person name="Fitzgerald M."/>
            <person name="Abouelleil A."/>
            <person name="Alvarado L."/>
            <person name="Chapman S.B."/>
            <person name="Gainer-Dewar J."/>
            <person name="Goldberg J."/>
            <person name="Griggs A."/>
            <person name="Gujja S."/>
            <person name="Hansen M."/>
            <person name="Howarth C."/>
            <person name="Imamovic A."/>
            <person name="Ireland A."/>
            <person name="Larimer J."/>
            <person name="McCowan C."/>
            <person name="Murphy C."/>
            <person name="Pearson M."/>
            <person name="Poon T.W."/>
            <person name="Priest M."/>
            <person name="Roberts A."/>
            <person name="Saif S."/>
            <person name="Shea T."/>
            <person name="Sykes S."/>
            <person name="Wortman J."/>
            <person name="Nusbaum C."/>
            <person name="Birren B."/>
        </authorList>
    </citation>
    <scope>NUCLEOTIDE SEQUENCE [LARGE SCALE GENOMIC DNA]</scope>
    <source>
        <strain evidence="4">APO3</strain>
    </source>
</reference>
<dbReference type="CDD" id="cd00200">
    <property type="entry name" value="WD40"/>
    <property type="match status" value="1"/>
</dbReference>
<feature type="repeat" description="WD" evidence="3">
    <location>
        <begin position="419"/>
        <end position="458"/>
    </location>
</feature>
<name>W4GFE5_APHAT</name>
<evidence type="ECO:0000256" key="3">
    <source>
        <dbReference type="PROSITE-ProRule" id="PRU00221"/>
    </source>
</evidence>
<dbReference type="Gene3D" id="2.130.10.10">
    <property type="entry name" value="YVTN repeat-like/Quinoprotein amine dehydrogenase"/>
    <property type="match status" value="3"/>
</dbReference>
<gene>
    <name evidence="4" type="ORF">H257_07951</name>
</gene>
<dbReference type="GO" id="GO:0005929">
    <property type="term" value="C:cilium"/>
    <property type="evidence" value="ECO:0007669"/>
    <property type="project" value="UniProtKB-ARBA"/>
</dbReference>